<protein>
    <recommendedName>
        <fullName evidence="1">Helix-turn-helix domain-containing protein</fullName>
    </recommendedName>
</protein>
<organism evidence="2 3">
    <name type="scientific">Amantichitinum ursilacus</name>
    <dbReference type="NCBI Taxonomy" id="857265"/>
    <lineage>
        <taxon>Bacteria</taxon>
        <taxon>Pseudomonadati</taxon>
        <taxon>Pseudomonadota</taxon>
        <taxon>Betaproteobacteria</taxon>
        <taxon>Neisseriales</taxon>
        <taxon>Chitinibacteraceae</taxon>
        <taxon>Amantichitinum</taxon>
    </lineage>
</organism>
<dbReference type="EMBL" id="LAQT01000010">
    <property type="protein sequence ID" value="KPC52279.1"/>
    <property type="molecule type" value="Genomic_DNA"/>
</dbReference>
<dbReference type="InterPro" id="IPR009061">
    <property type="entry name" value="DNA-bd_dom_put_sf"/>
</dbReference>
<dbReference type="InterPro" id="IPR041657">
    <property type="entry name" value="HTH_17"/>
</dbReference>
<evidence type="ECO:0000259" key="1">
    <source>
        <dbReference type="Pfam" id="PF12728"/>
    </source>
</evidence>
<feature type="domain" description="Helix-turn-helix" evidence="1">
    <location>
        <begin position="7"/>
        <end position="53"/>
    </location>
</feature>
<evidence type="ECO:0000313" key="2">
    <source>
        <dbReference type="EMBL" id="KPC52279.1"/>
    </source>
</evidence>
<gene>
    <name evidence="2" type="ORF">WG78_14510</name>
</gene>
<keyword evidence="3" id="KW-1185">Reference proteome</keyword>
<dbReference type="Pfam" id="PF12728">
    <property type="entry name" value="HTH_17"/>
    <property type="match status" value="1"/>
</dbReference>
<dbReference type="AlphaFoldDB" id="A0A0N0GN29"/>
<proteinExistence type="predicted"/>
<name>A0A0N0GN29_9NEIS</name>
<accession>A0A0N0GN29</accession>
<dbReference type="SUPFAM" id="SSF46955">
    <property type="entry name" value="Putative DNA-binding domain"/>
    <property type="match status" value="1"/>
</dbReference>
<dbReference type="Proteomes" id="UP000037939">
    <property type="component" value="Unassembled WGS sequence"/>
</dbReference>
<dbReference type="Gene3D" id="1.10.238.160">
    <property type="match status" value="1"/>
</dbReference>
<evidence type="ECO:0000313" key="3">
    <source>
        <dbReference type="Proteomes" id="UP000037939"/>
    </source>
</evidence>
<reference evidence="2 3" key="1">
    <citation type="submission" date="2015-07" db="EMBL/GenBank/DDBJ databases">
        <title>Draft genome sequence of the Amantichitinum ursilacus IGB-41, a new chitin-degrading bacterium.</title>
        <authorList>
            <person name="Kirstahler P."/>
            <person name="Guenther M."/>
            <person name="Grumaz C."/>
            <person name="Rupp S."/>
            <person name="Zibek S."/>
            <person name="Sohn K."/>
        </authorList>
    </citation>
    <scope>NUCLEOTIDE SEQUENCE [LARGE SCALE GENOMIC DNA]</scope>
    <source>
        <strain evidence="2 3">IGB-41</strain>
    </source>
</reference>
<sequence>MQTQLIDAKTVAKMLLCSGKTLDSLIAAGEAPPFLRFGRVRRWRVEDVNAWIECRIKAETSVNVDKGNGFIEKI</sequence>
<comment type="caution">
    <text evidence="2">The sequence shown here is derived from an EMBL/GenBank/DDBJ whole genome shotgun (WGS) entry which is preliminary data.</text>
</comment>